<name>A0A498NKZ1_LABRO</name>
<evidence type="ECO:0000259" key="4">
    <source>
        <dbReference type="PROSITE" id="PS50114"/>
    </source>
</evidence>
<evidence type="ECO:0000256" key="2">
    <source>
        <dbReference type="PROSITE-ProRule" id="PRU00094"/>
    </source>
</evidence>
<dbReference type="GO" id="GO:0007283">
    <property type="term" value="P:spermatogenesis"/>
    <property type="evidence" value="ECO:0007669"/>
    <property type="project" value="TreeGrafter"/>
</dbReference>
<dbReference type="SMART" id="SM00401">
    <property type="entry name" value="ZnF_GATA"/>
    <property type="match status" value="1"/>
</dbReference>
<dbReference type="Gene3D" id="3.30.50.10">
    <property type="entry name" value="Erythroid Transcription Factor GATA-1, subunit A"/>
    <property type="match status" value="1"/>
</dbReference>
<dbReference type="EMBL" id="QBIY01011366">
    <property type="protein sequence ID" value="RXN32535.1"/>
    <property type="molecule type" value="Genomic_DNA"/>
</dbReference>
<dbReference type="Proteomes" id="UP000290572">
    <property type="component" value="Unassembled WGS sequence"/>
</dbReference>
<comment type="caution">
    <text evidence="5">The sequence shown here is derived from an EMBL/GenBank/DDBJ whole genome shotgun (WGS) entry which is preliminary data.</text>
</comment>
<dbReference type="GO" id="GO:0008270">
    <property type="term" value="F:zinc ion binding"/>
    <property type="evidence" value="ECO:0007669"/>
    <property type="project" value="UniProtKB-KW"/>
</dbReference>
<dbReference type="GO" id="GO:0043565">
    <property type="term" value="F:sequence-specific DNA binding"/>
    <property type="evidence" value="ECO:0007669"/>
    <property type="project" value="InterPro"/>
</dbReference>
<evidence type="ECO:0000256" key="3">
    <source>
        <dbReference type="SAM" id="MobiDB-lite"/>
    </source>
</evidence>
<sequence>MSSSPRELAEDVQHQQVTQSTILLLLQEATKLAPPAADERLSSGPSRAESQDVGSLVLSGRKDSQFTGSFSVMRESERGSSAWEVMRLINQQCERLLRSSCEDGAQVDVDSSDVTETAVMSRPRFEPECPAVSCGSVPSDACFSFIYNSEPTNELTDVEEIKEPDDLAELIKTHTADHVGASEKTENTSVLHDESRDLGPSDQDEPVVPSTGSDCPPVSPLDFTSRLVSERDADSVWLPLNASENTRCSSQPADLNNNLVESVNKELQDRQDVQTGTWDAGRRAQRKQPRPARSPDPQDPDVQGVTFSMYPELDADRSRLIITSNYSEEIRRLRRSRSSRCRPQRTSSSEEESDSCAPSRSKICASCRTRKTPLWRDAEDGTPLCNACGIRYKKYRVRCQQCWNIPKKEANTNSKCLKCGDVLKLKCSSW</sequence>
<keyword evidence="2" id="KW-0479">Metal-binding</keyword>
<reference evidence="5 6" key="1">
    <citation type="submission" date="2018-03" db="EMBL/GenBank/DDBJ databases">
        <title>Draft genome sequence of Rohu Carp (Labeo rohita).</title>
        <authorList>
            <person name="Das P."/>
            <person name="Kushwaha B."/>
            <person name="Joshi C.G."/>
            <person name="Kumar D."/>
            <person name="Nagpure N.S."/>
            <person name="Sahoo L."/>
            <person name="Das S.P."/>
            <person name="Bit A."/>
            <person name="Patnaik S."/>
            <person name="Meher P.K."/>
            <person name="Jayasankar P."/>
            <person name="Koringa P.G."/>
            <person name="Patel N.V."/>
            <person name="Hinsu A.T."/>
            <person name="Kumar R."/>
            <person name="Pandey M."/>
            <person name="Agarwal S."/>
            <person name="Srivastava S."/>
            <person name="Singh M."/>
            <person name="Iquebal M.A."/>
            <person name="Jaiswal S."/>
            <person name="Angadi U.B."/>
            <person name="Kumar N."/>
            <person name="Raza M."/>
            <person name="Shah T.M."/>
            <person name="Rai A."/>
            <person name="Jena J.K."/>
        </authorList>
    </citation>
    <scope>NUCLEOTIDE SEQUENCE [LARGE SCALE GENOMIC DNA]</scope>
    <source>
        <strain evidence="5">DASCIFA01</strain>
        <tissue evidence="5">Testis</tissue>
    </source>
</reference>
<dbReference type="CDD" id="cd00202">
    <property type="entry name" value="ZnF_GATA"/>
    <property type="match status" value="1"/>
</dbReference>
<feature type="compositionally biased region" description="Basic and acidic residues" evidence="3">
    <location>
        <begin position="174"/>
        <end position="199"/>
    </location>
</feature>
<proteinExistence type="predicted"/>
<dbReference type="InterPro" id="IPR013088">
    <property type="entry name" value="Znf_NHR/GATA"/>
</dbReference>
<feature type="region of interest" description="Disordered" evidence="3">
    <location>
        <begin position="337"/>
        <end position="357"/>
    </location>
</feature>
<dbReference type="InterPro" id="IPR053116">
    <property type="entry name" value="GATA-type_Znf_Regulator"/>
</dbReference>
<dbReference type="PANTHER" id="PTHR47341:SF1">
    <property type="entry name" value="GATA-TYPE ZINC FINGER PROTEIN 1"/>
    <property type="match status" value="1"/>
</dbReference>
<dbReference type="InterPro" id="IPR000679">
    <property type="entry name" value="Znf_GATA"/>
</dbReference>
<feature type="domain" description="GATA-type" evidence="4">
    <location>
        <begin position="358"/>
        <end position="393"/>
    </location>
</feature>
<dbReference type="GO" id="GO:0005634">
    <property type="term" value="C:nucleus"/>
    <property type="evidence" value="ECO:0007669"/>
    <property type="project" value="TreeGrafter"/>
</dbReference>
<evidence type="ECO:0000313" key="5">
    <source>
        <dbReference type="EMBL" id="RXN32535.1"/>
    </source>
</evidence>
<keyword evidence="2" id="KW-0863">Zinc-finger</keyword>
<dbReference type="PROSITE" id="PS50114">
    <property type="entry name" value="GATA_ZN_FINGER_2"/>
    <property type="match status" value="1"/>
</dbReference>
<feature type="region of interest" description="Disordered" evidence="3">
    <location>
        <begin position="266"/>
        <end position="305"/>
    </location>
</feature>
<keyword evidence="2" id="KW-0862">Zinc</keyword>
<accession>A0A498NKZ1</accession>
<keyword evidence="6" id="KW-1185">Reference proteome</keyword>
<dbReference type="AlphaFoldDB" id="A0A498NKZ1"/>
<dbReference type="GO" id="GO:0048599">
    <property type="term" value="P:oocyte development"/>
    <property type="evidence" value="ECO:0007669"/>
    <property type="project" value="TreeGrafter"/>
</dbReference>
<evidence type="ECO:0000313" key="6">
    <source>
        <dbReference type="Proteomes" id="UP000290572"/>
    </source>
</evidence>
<dbReference type="STRING" id="84645.A0A498NKZ1"/>
<feature type="region of interest" description="Disordered" evidence="3">
    <location>
        <begin position="174"/>
        <end position="222"/>
    </location>
</feature>
<gene>
    <name evidence="5" type="ORF">ROHU_016174</name>
</gene>
<keyword evidence="1" id="KW-0539">Nucleus</keyword>
<dbReference type="SUPFAM" id="SSF57716">
    <property type="entry name" value="Glucocorticoid receptor-like (DNA-binding domain)"/>
    <property type="match status" value="1"/>
</dbReference>
<feature type="region of interest" description="Disordered" evidence="3">
    <location>
        <begin position="34"/>
        <end position="55"/>
    </location>
</feature>
<dbReference type="PANTHER" id="PTHR47341">
    <property type="entry name" value="GATA-TYPE ZINC FINGER PROTEIN 1"/>
    <property type="match status" value="1"/>
</dbReference>
<evidence type="ECO:0000256" key="1">
    <source>
        <dbReference type="ARBA" id="ARBA00023242"/>
    </source>
</evidence>
<dbReference type="Pfam" id="PF00320">
    <property type="entry name" value="GATA"/>
    <property type="match status" value="1"/>
</dbReference>
<organism evidence="5 6">
    <name type="scientific">Labeo rohita</name>
    <name type="common">Indian major carp</name>
    <name type="synonym">Cyprinus rohita</name>
    <dbReference type="NCBI Taxonomy" id="84645"/>
    <lineage>
        <taxon>Eukaryota</taxon>
        <taxon>Metazoa</taxon>
        <taxon>Chordata</taxon>
        <taxon>Craniata</taxon>
        <taxon>Vertebrata</taxon>
        <taxon>Euteleostomi</taxon>
        <taxon>Actinopterygii</taxon>
        <taxon>Neopterygii</taxon>
        <taxon>Teleostei</taxon>
        <taxon>Ostariophysi</taxon>
        <taxon>Cypriniformes</taxon>
        <taxon>Cyprinidae</taxon>
        <taxon>Labeoninae</taxon>
        <taxon>Labeonini</taxon>
        <taxon>Labeo</taxon>
    </lineage>
</organism>
<protein>
    <submittedName>
        <fullName evidence="5">GATA-type zinc finger 1 isoform X1</fullName>
    </submittedName>
</protein>
<dbReference type="GO" id="GO:0006357">
    <property type="term" value="P:regulation of transcription by RNA polymerase II"/>
    <property type="evidence" value="ECO:0007669"/>
    <property type="project" value="TreeGrafter"/>
</dbReference>